<keyword evidence="2" id="KW-1185">Reference proteome</keyword>
<evidence type="ECO:0000313" key="1">
    <source>
        <dbReference type="EMBL" id="MCY1715224.1"/>
    </source>
</evidence>
<organism evidence="1 2">
    <name type="scientific">Caproiciproducens galactitolivorans</name>
    <dbReference type="NCBI Taxonomy" id="642589"/>
    <lineage>
        <taxon>Bacteria</taxon>
        <taxon>Bacillati</taxon>
        <taxon>Bacillota</taxon>
        <taxon>Clostridia</taxon>
        <taxon>Eubacteriales</taxon>
        <taxon>Acutalibacteraceae</taxon>
        <taxon>Caproiciproducens</taxon>
    </lineage>
</organism>
<comment type="caution">
    <text evidence="1">The sequence shown here is derived from an EMBL/GenBank/DDBJ whole genome shotgun (WGS) entry which is preliminary data.</text>
</comment>
<dbReference type="RefSeq" id="WP_268059260.1">
    <property type="nucleotide sequence ID" value="NZ_JAPOHA010000018.1"/>
</dbReference>
<gene>
    <name evidence="1" type="ORF">OUY18_13295</name>
</gene>
<accession>A0ABT4BWF8</accession>
<dbReference type="EMBL" id="JAPOHA010000018">
    <property type="protein sequence ID" value="MCY1715224.1"/>
    <property type="molecule type" value="Genomic_DNA"/>
</dbReference>
<dbReference type="Proteomes" id="UP001082703">
    <property type="component" value="Unassembled WGS sequence"/>
</dbReference>
<sequence length="129" mass="14561">MELHELNTELITQMFVDKVAEIPEIGTNGALLSNPDTAAKFPVCVIQPPLSKLKNGGAVFDLSITIEVWAEGQYPALSIFDKVRIKLKDYNLKLANSTPFFFDAATKKWRYGGYFEVRWNAIDNSFDKN</sequence>
<proteinExistence type="predicted"/>
<evidence type="ECO:0008006" key="3">
    <source>
        <dbReference type="Google" id="ProtNLM"/>
    </source>
</evidence>
<protein>
    <recommendedName>
        <fullName evidence="3">Minor capsid protein from bacteriophage</fullName>
    </recommendedName>
</protein>
<reference evidence="1 2" key="1">
    <citation type="submission" date="2022-11" db="EMBL/GenBank/DDBJ databases">
        <authorList>
            <person name="Caiyu Z."/>
        </authorList>
    </citation>
    <scope>NUCLEOTIDE SEQUENCE [LARGE SCALE GENOMIC DNA]</scope>
    <source>
        <strain evidence="1 2">YR-4</strain>
    </source>
</reference>
<name>A0ABT4BWF8_9FIRM</name>
<evidence type="ECO:0000313" key="2">
    <source>
        <dbReference type="Proteomes" id="UP001082703"/>
    </source>
</evidence>